<protein>
    <submittedName>
        <fullName evidence="1">Uncharacterized protein</fullName>
    </submittedName>
</protein>
<name>A0ABY0ENQ5_CLOTA</name>
<gene>
    <name evidence="1" type="ORF">DP131_08305</name>
</gene>
<evidence type="ECO:0000313" key="1">
    <source>
        <dbReference type="EMBL" id="RXI55391.1"/>
    </source>
</evidence>
<dbReference type="Proteomes" id="UP000290273">
    <property type="component" value="Unassembled WGS sequence"/>
</dbReference>
<proteinExistence type="predicted"/>
<dbReference type="EMBL" id="QMAU01000037">
    <property type="protein sequence ID" value="RXI55391.1"/>
    <property type="molecule type" value="Genomic_DNA"/>
</dbReference>
<sequence length="100" mass="12265">MDTDRLVAIKEEVKINKKLIKAKEKILEDIRRLQLEQNYLVERGKTERVDLLKEFKQLIKNPDLTWEEQNELYKTIMYYITYIRVDDEIKMESIYKQKIL</sequence>
<reference evidence="1 2" key="1">
    <citation type="submission" date="2018-06" db="EMBL/GenBank/DDBJ databases">
        <title>Genome conservation of Clostridium tetani.</title>
        <authorList>
            <person name="Bruggemann H."/>
            <person name="Popoff M.R."/>
        </authorList>
    </citation>
    <scope>NUCLEOTIDE SEQUENCE [LARGE SCALE GENOMIC DNA]</scope>
    <source>
        <strain evidence="1 2">63.05</strain>
    </source>
</reference>
<evidence type="ECO:0000313" key="2">
    <source>
        <dbReference type="Proteomes" id="UP000290273"/>
    </source>
</evidence>
<comment type="caution">
    <text evidence="1">The sequence shown here is derived from an EMBL/GenBank/DDBJ whole genome shotgun (WGS) entry which is preliminary data.</text>
</comment>
<organism evidence="1 2">
    <name type="scientific">Clostridium tetani</name>
    <dbReference type="NCBI Taxonomy" id="1513"/>
    <lineage>
        <taxon>Bacteria</taxon>
        <taxon>Bacillati</taxon>
        <taxon>Bacillota</taxon>
        <taxon>Clostridia</taxon>
        <taxon>Eubacteriales</taxon>
        <taxon>Clostridiaceae</taxon>
        <taxon>Clostridium</taxon>
    </lineage>
</organism>
<accession>A0ABY0ENQ5</accession>